<proteinExistence type="predicted"/>
<organism evidence="3 4">
    <name type="scientific">Entomortierella parvispora</name>
    <dbReference type="NCBI Taxonomy" id="205924"/>
    <lineage>
        <taxon>Eukaryota</taxon>
        <taxon>Fungi</taxon>
        <taxon>Fungi incertae sedis</taxon>
        <taxon>Mucoromycota</taxon>
        <taxon>Mortierellomycotina</taxon>
        <taxon>Mortierellomycetes</taxon>
        <taxon>Mortierellales</taxon>
        <taxon>Mortierellaceae</taxon>
        <taxon>Entomortierella</taxon>
    </lineage>
</organism>
<feature type="compositionally biased region" description="Low complexity" evidence="2">
    <location>
        <begin position="55"/>
        <end position="64"/>
    </location>
</feature>
<keyword evidence="1" id="KW-0175">Coiled coil</keyword>
<feature type="compositionally biased region" description="Basic and acidic residues" evidence="2">
    <location>
        <begin position="101"/>
        <end position="111"/>
    </location>
</feature>
<dbReference type="PANTHER" id="PTHR14778:SF2">
    <property type="entry name" value="KINETOCHORE-ASSOCIATED PROTEIN DSN1 HOMOLOG"/>
    <property type="match status" value="1"/>
</dbReference>
<feature type="compositionally biased region" description="Low complexity" evidence="2">
    <location>
        <begin position="144"/>
        <end position="156"/>
    </location>
</feature>
<dbReference type="OrthoDB" id="3364649at2759"/>
<protein>
    <submittedName>
        <fullName evidence="3">Kinetochore protein Mis13/DSN1</fullName>
    </submittedName>
</protein>
<reference evidence="3" key="2">
    <citation type="journal article" date="2022" name="Microbiol. Resour. Announc.">
        <title>Whole-Genome Sequence of Entomortierella parvispora E1425, a Mucoromycotan Fungus Associated with Burkholderiaceae-Related Endosymbiotic Bacteria.</title>
        <authorList>
            <person name="Herlambang A."/>
            <person name="Guo Y."/>
            <person name="Takashima Y."/>
            <person name="Narisawa K."/>
            <person name="Ohta H."/>
            <person name="Nishizawa T."/>
        </authorList>
    </citation>
    <scope>NUCLEOTIDE SEQUENCE</scope>
    <source>
        <strain evidence="3">E1425</strain>
    </source>
</reference>
<dbReference type="GO" id="GO:0051301">
    <property type="term" value="P:cell division"/>
    <property type="evidence" value="ECO:0007669"/>
    <property type="project" value="InterPro"/>
</dbReference>
<dbReference type="GO" id="GO:0007059">
    <property type="term" value="P:chromosome segregation"/>
    <property type="evidence" value="ECO:0007669"/>
    <property type="project" value="InterPro"/>
</dbReference>
<dbReference type="GO" id="GO:0000444">
    <property type="term" value="C:MIS12/MIND type complex"/>
    <property type="evidence" value="ECO:0007669"/>
    <property type="project" value="InterPro"/>
</dbReference>
<dbReference type="Proteomes" id="UP000827284">
    <property type="component" value="Unassembled WGS sequence"/>
</dbReference>
<comment type="caution">
    <text evidence="3">The sequence shown here is derived from an EMBL/GenBank/DDBJ whole genome shotgun (WGS) entry which is preliminary data.</text>
</comment>
<dbReference type="AlphaFoldDB" id="A0A9P3H2Q9"/>
<dbReference type="EMBL" id="BQFW01000002">
    <property type="protein sequence ID" value="GJJ68944.1"/>
    <property type="molecule type" value="Genomic_DNA"/>
</dbReference>
<evidence type="ECO:0000256" key="1">
    <source>
        <dbReference type="SAM" id="Coils"/>
    </source>
</evidence>
<feature type="compositionally biased region" description="Basic and acidic residues" evidence="2">
    <location>
        <begin position="161"/>
        <end position="184"/>
    </location>
</feature>
<feature type="region of interest" description="Disordered" evidence="2">
    <location>
        <begin position="1"/>
        <end position="111"/>
    </location>
</feature>
<reference evidence="3" key="1">
    <citation type="submission" date="2021-11" db="EMBL/GenBank/DDBJ databases">
        <authorList>
            <person name="Herlambang A."/>
            <person name="Guo Y."/>
            <person name="Takashima Y."/>
            <person name="Nishizawa T."/>
        </authorList>
    </citation>
    <scope>NUCLEOTIDE SEQUENCE</scope>
    <source>
        <strain evidence="3">E1425</strain>
    </source>
</reference>
<keyword evidence="4" id="KW-1185">Reference proteome</keyword>
<accession>A0A9P3H2Q9</accession>
<sequence length="534" mass="59832">MARHQAIARARKRKNADRSDGEDDSDFDYTHKQPLKLTSLQPSAKAQPKPKARSSRTQPQSSSSRSKKHQQQAVPSLSSSDRDSPSPVERTHASSRTRPVPNKDEGWKAELKDLQRSKRVTEEDRGFVFRRKTITTSTTAVDNSHSSTRTTSKSSSNGGTRQDKASKAINDNRQRLRDHTPERSSDAIVEIPMRETPMINKNKDLREGNRRSSFTMRGRRASSIGNGFNALPHPSVDSSTFFRHISAEQPSVIRMKQLMSWCARRCIDGQRNKSQTALKVAKQVEEETLSMLIRGDFSMSWLNRQEREPIRKVPKKPHLQNVKNLQKLKEYEEQIAKLQKEDEEWTNVISSFNTFHASLVDSGPPLPPGDDPIMVQSVFADDIDLDLLTADERSMWEKHCKDKAVAKSTTTSSKKALESNAKASSKEQNKWMVDMMSTLEKEVDSLQDILYGASRFDKVTKQYTDQVLEQIASAIDGRQRPGPMESIPAAPVLPLSTKGAAHATIAPAVSIAPSAPDSADDPRQILRALSRLSL</sequence>
<feature type="region of interest" description="Disordered" evidence="2">
    <location>
        <begin position="407"/>
        <end position="427"/>
    </location>
</feature>
<evidence type="ECO:0000256" key="2">
    <source>
        <dbReference type="SAM" id="MobiDB-lite"/>
    </source>
</evidence>
<evidence type="ECO:0000313" key="4">
    <source>
        <dbReference type="Proteomes" id="UP000827284"/>
    </source>
</evidence>
<feature type="compositionally biased region" description="Basic and acidic residues" evidence="2">
    <location>
        <begin position="80"/>
        <end position="92"/>
    </location>
</feature>
<gene>
    <name evidence="3" type="ORF">EMPS_01290</name>
</gene>
<evidence type="ECO:0000313" key="3">
    <source>
        <dbReference type="EMBL" id="GJJ68944.1"/>
    </source>
</evidence>
<feature type="coiled-coil region" evidence="1">
    <location>
        <begin position="321"/>
        <end position="348"/>
    </location>
</feature>
<dbReference type="PANTHER" id="PTHR14778">
    <property type="entry name" value="KINETOCHORE-ASSOCIATED PROTEIN DSN1 HOMOLOG"/>
    <property type="match status" value="1"/>
</dbReference>
<name>A0A9P3H2Q9_9FUNG</name>
<feature type="region of interest" description="Disordered" evidence="2">
    <location>
        <begin position="137"/>
        <end position="184"/>
    </location>
</feature>
<dbReference type="Pfam" id="PF08202">
    <property type="entry name" value="MIS13"/>
    <property type="match status" value="1"/>
</dbReference>
<dbReference type="InterPro" id="IPR013218">
    <property type="entry name" value="Dsn1/Mis13"/>
</dbReference>